<comment type="caution">
    <text evidence="2">The sequence shown here is derived from an EMBL/GenBank/DDBJ whole genome shotgun (WGS) entry which is preliminary data.</text>
</comment>
<protein>
    <submittedName>
        <fullName evidence="2">ABC transporter substrate-binding protein</fullName>
    </submittedName>
</protein>
<dbReference type="PANTHER" id="PTHR30290:SF83">
    <property type="entry name" value="ABC TRANSPORTER SUBSTRATE-BINDING PROTEIN"/>
    <property type="match status" value="1"/>
</dbReference>
<evidence type="ECO:0000313" key="3">
    <source>
        <dbReference type="Proteomes" id="UP000072741"/>
    </source>
</evidence>
<dbReference type="SUPFAM" id="SSF53850">
    <property type="entry name" value="Periplasmic binding protein-like II"/>
    <property type="match status" value="1"/>
</dbReference>
<feature type="non-terminal residue" evidence="2">
    <location>
        <position position="180"/>
    </location>
</feature>
<dbReference type="Pfam" id="PF00496">
    <property type="entry name" value="SBP_bac_5"/>
    <property type="match status" value="1"/>
</dbReference>
<dbReference type="Proteomes" id="UP000072741">
    <property type="component" value="Unassembled WGS sequence"/>
</dbReference>
<accession>A0A147GKT1</accession>
<evidence type="ECO:0000259" key="1">
    <source>
        <dbReference type="Pfam" id="PF00496"/>
    </source>
</evidence>
<dbReference type="InterPro" id="IPR039424">
    <property type="entry name" value="SBP_5"/>
</dbReference>
<organism evidence="2 3">
    <name type="scientific">Pseudacidovorax intermedius</name>
    <dbReference type="NCBI Taxonomy" id="433924"/>
    <lineage>
        <taxon>Bacteria</taxon>
        <taxon>Pseudomonadati</taxon>
        <taxon>Pseudomonadota</taxon>
        <taxon>Betaproteobacteria</taxon>
        <taxon>Burkholderiales</taxon>
        <taxon>Comamonadaceae</taxon>
        <taxon>Pseudacidovorax</taxon>
    </lineage>
</organism>
<dbReference type="InterPro" id="IPR000914">
    <property type="entry name" value="SBP_5_dom"/>
</dbReference>
<proteinExistence type="predicted"/>
<dbReference type="PANTHER" id="PTHR30290">
    <property type="entry name" value="PERIPLASMIC BINDING COMPONENT OF ABC TRANSPORTER"/>
    <property type="match status" value="1"/>
</dbReference>
<dbReference type="GO" id="GO:0015833">
    <property type="term" value="P:peptide transport"/>
    <property type="evidence" value="ECO:0007669"/>
    <property type="project" value="TreeGrafter"/>
</dbReference>
<keyword evidence="3" id="KW-1185">Reference proteome</keyword>
<dbReference type="PATRIC" id="fig|433924.3.peg.2498"/>
<dbReference type="AlphaFoldDB" id="A0A147GKT1"/>
<reference evidence="2 3" key="1">
    <citation type="journal article" date="2016" name="Front. Microbiol.">
        <title>Genomic Resource of Rice Seed Associated Bacteria.</title>
        <authorList>
            <person name="Midha S."/>
            <person name="Bansal K."/>
            <person name="Sharma S."/>
            <person name="Kumar N."/>
            <person name="Patil P.P."/>
            <person name="Chaudhry V."/>
            <person name="Patil P.B."/>
        </authorList>
    </citation>
    <scope>NUCLEOTIDE SEQUENCE [LARGE SCALE GENOMIC DNA]</scope>
    <source>
        <strain evidence="2 3">NS331</strain>
    </source>
</reference>
<dbReference type="EMBL" id="LDSL01000266">
    <property type="protein sequence ID" value="KTT07896.1"/>
    <property type="molecule type" value="Genomic_DNA"/>
</dbReference>
<gene>
    <name evidence="2" type="ORF">NS331_25220</name>
</gene>
<dbReference type="Gene3D" id="3.40.190.10">
    <property type="entry name" value="Periplasmic binding protein-like II"/>
    <property type="match status" value="1"/>
</dbReference>
<feature type="non-terminal residue" evidence="2">
    <location>
        <position position="1"/>
    </location>
</feature>
<dbReference type="GO" id="GO:1904680">
    <property type="term" value="F:peptide transmembrane transporter activity"/>
    <property type="evidence" value="ECO:0007669"/>
    <property type="project" value="TreeGrafter"/>
</dbReference>
<sequence>FTRLQIAETLTDAADDGTPRPGLARGWTVSADGLTWRFSLRPAARFHDGSPVDAAAVVRCLQAARTPPSLLSQAPIEAIDAEDAATVRIRLARPHGGLPALLAHSSTLVLAPASFGPDGGVRAIVGSGPYRVLALAPPQAVEAGAFEGYDGPRPAIERVRYLAAGRAETRALMAQAGQAD</sequence>
<name>A0A147GKT1_9BURK</name>
<evidence type="ECO:0000313" key="2">
    <source>
        <dbReference type="EMBL" id="KTT07896.1"/>
    </source>
</evidence>
<dbReference type="RefSeq" id="WP_242873889.1">
    <property type="nucleotide sequence ID" value="NZ_LDSL01000266.1"/>
</dbReference>
<feature type="domain" description="Solute-binding protein family 5" evidence="1">
    <location>
        <begin position="19"/>
        <end position="180"/>
    </location>
</feature>